<name>A0A0F8VSK1_9ZZZZ</name>
<comment type="caution">
    <text evidence="12">The sequence shown here is derived from an EMBL/GenBank/DDBJ whole genome shotgun (WGS) entry which is preliminary data.</text>
</comment>
<keyword evidence="3" id="KW-0004">4Fe-4S</keyword>
<keyword evidence="6" id="KW-0411">Iron-sulfur</keyword>
<dbReference type="GO" id="GO:0003677">
    <property type="term" value="F:DNA binding"/>
    <property type="evidence" value="ECO:0007669"/>
    <property type="project" value="UniProtKB-KW"/>
</dbReference>
<organism evidence="12">
    <name type="scientific">marine sediment metagenome</name>
    <dbReference type="NCBI Taxonomy" id="412755"/>
    <lineage>
        <taxon>unclassified sequences</taxon>
        <taxon>metagenomes</taxon>
        <taxon>ecological metagenomes</taxon>
    </lineage>
</organism>
<keyword evidence="8" id="KW-0238">DNA-binding</keyword>
<keyword evidence="10" id="KW-0804">Transcription</keyword>
<dbReference type="HAMAP" id="MF_01479">
    <property type="entry name" value="WhiB"/>
    <property type="match status" value="1"/>
</dbReference>
<accession>A0A0F8VSK1</accession>
<dbReference type="GO" id="GO:0045454">
    <property type="term" value="P:cell redox homeostasis"/>
    <property type="evidence" value="ECO:0007669"/>
    <property type="project" value="TreeGrafter"/>
</dbReference>
<dbReference type="AlphaFoldDB" id="A0A0F8VSK1"/>
<evidence type="ECO:0000259" key="11">
    <source>
        <dbReference type="PROSITE" id="PS51674"/>
    </source>
</evidence>
<keyword evidence="4" id="KW-0479">Metal-binding</keyword>
<dbReference type="GO" id="GO:0051539">
    <property type="term" value="F:4 iron, 4 sulfur cluster binding"/>
    <property type="evidence" value="ECO:0007669"/>
    <property type="project" value="UniProtKB-KW"/>
</dbReference>
<protein>
    <recommendedName>
        <fullName evidence="11">4Fe-4S Wbl-type domain-containing protein</fullName>
    </recommendedName>
</protein>
<evidence type="ECO:0000256" key="1">
    <source>
        <dbReference type="ARBA" id="ARBA00001966"/>
    </source>
</evidence>
<keyword evidence="9" id="KW-1015">Disulfide bond</keyword>
<comment type="cofactor">
    <cofactor evidence="1">
        <name>[4Fe-4S] cluster</name>
        <dbReference type="ChEBI" id="CHEBI:49883"/>
    </cofactor>
</comment>
<proteinExistence type="inferred from homology"/>
<dbReference type="EMBL" id="LAZR01069624">
    <property type="protein sequence ID" value="KKK47343.1"/>
    <property type="molecule type" value="Genomic_DNA"/>
</dbReference>
<sequence>MGAQQHHGGDVSWRDEAACVGTDPDTFFPGYSDDQPGGWNLQQKLEAIEAEATAKQICRSCPVELDCLNYVLQTVKTPSVDHGIWGGTTPLERQHIRTARVVA</sequence>
<evidence type="ECO:0000256" key="2">
    <source>
        <dbReference type="ARBA" id="ARBA00006597"/>
    </source>
</evidence>
<evidence type="ECO:0000256" key="7">
    <source>
        <dbReference type="ARBA" id="ARBA00023015"/>
    </source>
</evidence>
<dbReference type="Pfam" id="PF02467">
    <property type="entry name" value="Whib"/>
    <property type="match status" value="1"/>
</dbReference>
<evidence type="ECO:0000256" key="6">
    <source>
        <dbReference type="ARBA" id="ARBA00023014"/>
    </source>
</evidence>
<dbReference type="InterPro" id="IPR003482">
    <property type="entry name" value="Whib"/>
</dbReference>
<dbReference type="InterPro" id="IPR034768">
    <property type="entry name" value="4FE4S_WBL"/>
</dbReference>
<feature type="domain" description="4Fe-4S Wbl-type" evidence="11">
    <location>
        <begin position="18"/>
        <end position="95"/>
    </location>
</feature>
<evidence type="ECO:0000256" key="10">
    <source>
        <dbReference type="ARBA" id="ARBA00023163"/>
    </source>
</evidence>
<dbReference type="GO" id="GO:0045892">
    <property type="term" value="P:negative regulation of DNA-templated transcription"/>
    <property type="evidence" value="ECO:0007669"/>
    <property type="project" value="TreeGrafter"/>
</dbReference>
<dbReference type="PANTHER" id="PTHR38839">
    <property type="entry name" value="TRANSCRIPTIONAL REGULATOR WHID-RELATED"/>
    <property type="match status" value="1"/>
</dbReference>
<dbReference type="PROSITE" id="PS51674">
    <property type="entry name" value="4FE4S_WBL"/>
    <property type="match status" value="1"/>
</dbReference>
<keyword evidence="5" id="KW-0408">Iron</keyword>
<evidence type="ECO:0000256" key="4">
    <source>
        <dbReference type="ARBA" id="ARBA00022723"/>
    </source>
</evidence>
<evidence type="ECO:0000256" key="8">
    <source>
        <dbReference type="ARBA" id="ARBA00023125"/>
    </source>
</evidence>
<evidence type="ECO:0000256" key="9">
    <source>
        <dbReference type="ARBA" id="ARBA00023157"/>
    </source>
</evidence>
<evidence type="ECO:0000256" key="5">
    <source>
        <dbReference type="ARBA" id="ARBA00023004"/>
    </source>
</evidence>
<reference evidence="12" key="1">
    <citation type="journal article" date="2015" name="Nature">
        <title>Complex archaea that bridge the gap between prokaryotes and eukaryotes.</title>
        <authorList>
            <person name="Spang A."/>
            <person name="Saw J.H."/>
            <person name="Jorgensen S.L."/>
            <person name="Zaremba-Niedzwiedzka K."/>
            <person name="Martijn J."/>
            <person name="Lind A.E."/>
            <person name="van Eijk R."/>
            <person name="Schleper C."/>
            <person name="Guy L."/>
            <person name="Ettema T.J."/>
        </authorList>
    </citation>
    <scope>NUCLEOTIDE SEQUENCE</scope>
</reference>
<dbReference type="GO" id="GO:0047134">
    <property type="term" value="F:protein-disulfide reductase [NAD(P)H] activity"/>
    <property type="evidence" value="ECO:0007669"/>
    <property type="project" value="TreeGrafter"/>
</dbReference>
<gene>
    <name evidence="12" type="ORF">LCGC14_3156190</name>
</gene>
<evidence type="ECO:0000313" key="12">
    <source>
        <dbReference type="EMBL" id="KKK47343.1"/>
    </source>
</evidence>
<evidence type="ECO:0000256" key="3">
    <source>
        <dbReference type="ARBA" id="ARBA00022485"/>
    </source>
</evidence>
<keyword evidence="7" id="KW-0805">Transcription regulation</keyword>
<dbReference type="GO" id="GO:0046872">
    <property type="term" value="F:metal ion binding"/>
    <property type="evidence" value="ECO:0007669"/>
    <property type="project" value="UniProtKB-KW"/>
</dbReference>
<comment type="similarity">
    <text evidence="2">Belongs to the WhiB family.</text>
</comment>